<dbReference type="RefSeq" id="WP_158357621.1">
    <property type="nucleotide sequence ID" value="NZ_JAOQJF010000004.1"/>
</dbReference>
<feature type="compositionally biased region" description="Basic and acidic residues" evidence="1">
    <location>
        <begin position="26"/>
        <end position="55"/>
    </location>
</feature>
<evidence type="ECO:0000313" key="4">
    <source>
        <dbReference type="EMBL" id="MCU6798850.1"/>
    </source>
</evidence>
<keyword evidence="3" id="KW-0732">Signal</keyword>
<dbReference type="InterPro" id="IPR047773">
    <property type="entry name" value="YHYH_dom_bact"/>
</dbReference>
<feature type="compositionally biased region" description="Polar residues" evidence="1">
    <location>
        <begin position="89"/>
        <end position="106"/>
    </location>
</feature>
<evidence type="ECO:0000256" key="1">
    <source>
        <dbReference type="SAM" id="MobiDB-lite"/>
    </source>
</evidence>
<name>A0ABT2UW49_9FIRM</name>
<proteinExistence type="predicted"/>
<keyword evidence="2" id="KW-1133">Transmembrane helix</keyword>
<keyword evidence="2" id="KW-0472">Membrane</keyword>
<protein>
    <submittedName>
        <fullName evidence="4">YHYH domain-containing protein</fullName>
    </submittedName>
</protein>
<feature type="transmembrane region" description="Helical" evidence="2">
    <location>
        <begin position="187"/>
        <end position="207"/>
    </location>
</feature>
<accession>A0ABT2UW49</accession>
<feature type="transmembrane region" description="Helical" evidence="2">
    <location>
        <begin position="213"/>
        <end position="231"/>
    </location>
</feature>
<evidence type="ECO:0000256" key="2">
    <source>
        <dbReference type="SAM" id="Phobius"/>
    </source>
</evidence>
<dbReference type="Proteomes" id="UP001652395">
    <property type="component" value="Unassembled WGS sequence"/>
</dbReference>
<feature type="region of interest" description="Disordered" evidence="1">
    <location>
        <begin position="26"/>
        <end position="58"/>
    </location>
</feature>
<comment type="caution">
    <text evidence="4">The sequence shown here is derived from an EMBL/GenBank/DDBJ whole genome shotgun (WGS) entry which is preliminary data.</text>
</comment>
<evidence type="ECO:0000256" key="3">
    <source>
        <dbReference type="SAM" id="SignalP"/>
    </source>
</evidence>
<feature type="transmembrane region" description="Helical" evidence="2">
    <location>
        <begin position="142"/>
        <end position="166"/>
    </location>
</feature>
<gene>
    <name evidence="4" type="ORF">OCV69_02690</name>
</gene>
<reference evidence="4 5" key="1">
    <citation type="journal article" date="2021" name="ISME Commun">
        <title>Automated analysis of genomic sequences facilitates high-throughput and comprehensive description of bacteria.</title>
        <authorList>
            <person name="Hitch T.C.A."/>
        </authorList>
    </citation>
    <scope>NUCLEOTIDE SEQUENCE [LARGE SCALE GENOMIC DNA]</scope>
    <source>
        <strain evidence="5">f_CCE</strain>
    </source>
</reference>
<dbReference type="NCBIfam" id="NF033223">
    <property type="entry name" value="YHYH_alt"/>
    <property type="match status" value="1"/>
</dbReference>
<feature type="chain" id="PRO_5046900841" evidence="3">
    <location>
        <begin position="24"/>
        <end position="289"/>
    </location>
</feature>
<feature type="transmembrane region" description="Helical" evidence="2">
    <location>
        <begin position="238"/>
        <end position="255"/>
    </location>
</feature>
<evidence type="ECO:0000313" key="5">
    <source>
        <dbReference type="Proteomes" id="UP001652395"/>
    </source>
</evidence>
<keyword evidence="5" id="KW-1185">Reference proteome</keyword>
<dbReference type="EMBL" id="JAOQJF010000004">
    <property type="protein sequence ID" value="MCU6798850.1"/>
    <property type="molecule type" value="Genomic_DNA"/>
</dbReference>
<keyword evidence="2" id="KW-0812">Transmembrane</keyword>
<feature type="region of interest" description="Disordered" evidence="1">
    <location>
        <begin position="89"/>
        <end position="122"/>
    </location>
</feature>
<sequence length="289" mass="32961">MKKLISVALLILLTLVFAFNANAHPGRTDSDGGHYDRSTGEYHYHHGRPAHDHPNGKCPYDDEDIYEYNFSYTETTADSPQWDEDIYEESSSYTETTAAPIQTTDSPQRDDETYEESFSNTETTAAPIQTANSSQWEKLSYFLYPILVSVLACIVIVSFYILLVLLAYKIRQKVGPCIKKNAGKCMALVFIFVVVYAVLFSTSSVTIMGVVEFGYTFFINMFIPIICICVFRQMDTPLILMTCLINSVLTCFYFMHDINLQGGSYSILSAFAWFCASFLFLYWIFRNRD</sequence>
<feature type="signal peptide" evidence="3">
    <location>
        <begin position="1"/>
        <end position="23"/>
    </location>
</feature>
<feature type="transmembrane region" description="Helical" evidence="2">
    <location>
        <begin position="267"/>
        <end position="285"/>
    </location>
</feature>
<organism evidence="4 5">
    <name type="scientific">Alitiscatomonas aceti</name>
    <dbReference type="NCBI Taxonomy" id="2981724"/>
    <lineage>
        <taxon>Bacteria</taxon>
        <taxon>Bacillati</taxon>
        <taxon>Bacillota</taxon>
        <taxon>Clostridia</taxon>
        <taxon>Lachnospirales</taxon>
        <taxon>Lachnospiraceae</taxon>
        <taxon>Alitiscatomonas</taxon>
    </lineage>
</organism>